<evidence type="ECO:0000256" key="6">
    <source>
        <dbReference type="ARBA" id="ARBA00023136"/>
    </source>
</evidence>
<comment type="similarity">
    <text evidence="2">Belongs to the peptidase S54 family.</text>
</comment>
<feature type="transmembrane region" description="Helical" evidence="7">
    <location>
        <begin position="59"/>
        <end position="79"/>
    </location>
</feature>
<feature type="transmembrane region" description="Helical" evidence="7">
    <location>
        <begin position="118"/>
        <end position="138"/>
    </location>
</feature>
<dbReference type="PANTHER" id="PTHR43731:SF14">
    <property type="entry name" value="PRESENILIN-ASSOCIATED RHOMBOID-LIKE PROTEIN, MITOCHONDRIAL"/>
    <property type="match status" value="1"/>
</dbReference>
<dbReference type="Gene3D" id="1.20.1540.10">
    <property type="entry name" value="Rhomboid-like"/>
    <property type="match status" value="1"/>
</dbReference>
<dbReference type="Pfam" id="PF01694">
    <property type="entry name" value="Rhomboid"/>
    <property type="match status" value="1"/>
</dbReference>
<dbReference type="InterPro" id="IPR035952">
    <property type="entry name" value="Rhomboid-like_sf"/>
</dbReference>
<evidence type="ECO:0000256" key="1">
    <source>
        <dbReference type="ARBA" id="ARBA00004141"/>
    </source>
</evidence>
<dbReference type="GO" id="GO:0016020">
    <property type="term" value="C:membrane"/>
    <property type="evidence" value="ECO:0007669"/>
    <property type="project" value="UniProtKB-SubCell"/>
</dbReference>
<evidence type="ECO:0000256" key="4">
    <source>
        <dbReference type="ARBA" id="ARBA00022801"/>
    </source>
</evidence>
<gene>
    <name evidence="9" type="ORF">METZ01_LOCUS55750</name>
</gene>
<keyword evidence="6 7" id="KW-0472">Membrane</keyword>
<keyword evidence="3 7" id="KW-0812">Transmembrane</keyword>
<feature type="domain" description="Peptidase S54 rhomboid" evidence="8">
    <location>
        <begin position="26"/>
        <end position="169"/>
    </location>
</feature>
<dbReference type="InterPro" id="IPR050925">
    <property type="entry name" value="Rhomboid_protease_S54"/>
</dbReference>
<organism evidence="9">
    <name type="scientific">marine metagenome</name>
    <dbReference type="NCBI Taxonomy" id="408172"/>
    <lineage>
        <taxon>unclassified sequences</taxon>
        <taxon>metagenomes</taxon>
        <taxon>ecological metagenomes</taxon>
    </lineage>
</organism>
<dbReference type="InterPro" id="IPR022764">
    <property type="entry name" value="Peptidase_S54_rhomboid_dom"/>
</dbReference>
<evidence type="ECO:0000259" key="8">
    <source>
        <dbReference type="Pfam" id="PF01694"/>
    </source>
</evidence>
<evidence type="ECO:0000313" key="9">
    <source>
        <dbReference type="EMBL" id="SVA02896.1"/>
    </source>
</evidence>
<keyword evidence="4" id="KW-0378">Hydrolase</keyword>
<feature type="transmembrane region" description="Helical" evidence="7">
    <location>
        <begin position="177"/>
        <end position="195"/>
    </location>
</feature>
<proteinExistence type="inferred from homology"/>
<name>A0A381SFY6_9ZZZZ</name>
<evidence type="ECO:0000256" key="3">
    <source>
        <dbReference type="ARBA" id="ARBA00022692"/>
    </source>
</evidence>
<feature type="transmembrane region" description="Helical" evidence="7">
    <location>
        <begin position="31"/>
        <end position="53"/>
    </location>
</feature>
<feature type="transmembrane region" description="Helical" evidence="7">
    <location>
        <begin position="91"/>
        <end position="112"/>
    </location>
</feature>
<evidence type="ECO:0000256" key="7">
    <source>
        <dbReference type="SAM" id="Phobius"/>
    </source>
</evidence>
<feature type="transmembrane region" description="Helical" evidence="7">
    <location>
        <begin position="150"/>
        <end position="171"/>
    </location>
</feature>
<dbReference type="PANTHER" id="PTHR43731">
    <property type="entry name" value="RHOMBOID PROTEASE"/>
    <property type="match status" value="1"/>
</dbReference>
<evidence type="ECO:0000256" key="2">
    <source>
        <dbReference type="ARBA" id="ARBA00009045"/>
    </source>
</evidence>
<dbReference type="GO" id="GO:0004252">
    <property type="term" value="F:serine-type endopeptidase activity"/>
    <property type="evidence" value="ECO:0007669"/>
    <property type="project" value="InterPro"/>
</dbReference>
<sequence length="200" mass="22956">MISLKGFKDQNFFNKYKFEIKSILKGEKIRMFSSGFLHVDYNHLFLNLFTLYIFSDQVIGRVGAINYLIIYITSLYFGNYFSLKFHKKEPFYSAVGASGAVTGIVYSSIILYPEMKLIMIFLPIPLPAYIFGIAYLLYSIYGMNKSLGNIGHTAHFGGAIAGLCMTILFKPEIVDENFWIIILMISPIILYLYNLKRKIL</sequence>
<protein>
    <recommendedName>
        <fullName evidence="8">Peptidase S54 rhomboid domain-containing protein</fullName>
    </recommendedName>
</protein>
<dbReference type="EMBL" id="UINC01003053">
    <property type="protein sequence ID" value="SVA02896.1"/>
    <property type="molecule type" value="Genomic_DNA"/>
</dbReference>
<reference evidence="9" key="1">
    <citation type="submission" date="2018-05" db="EMBL/GenBank/DDBJ databases">
        <authorList>
            <person name="Lanie J.A."/>
            <person name="Ng W.-L."/>
            <person name="Kazmierczak K.M."/>
            <person name="Andrzejewski T.M."/>
            <person name="Davidsen T.M."/>
            <person name="Wayne K.J."/>
            <person name="Tettelin H."/>
            <person name="Glass J.I."/>
            <person name="Rusch D."/>
            <person name="Podicherti R."/>
            <person name="Tsui H.-C.T."/>
            <person name="Winkler M.E."/>
        </authorList>
    </citation>
    <scope>NUCLEOTIDE SEQUENCE</scope>
</reference>
<dbReference type="SUPFAM" id="SSF144091">
    <property type="entry name" value="Rhomboid-like"/>
    <property type="match status" value="1"/>
</dbReference>
<comment type="subcellular location">
    <subcellularLocation>
        <location evidence="1">Membrane</location>
        <topology evidence="1">Multi-pass membrane protein</topology>
    </subcellularLocation>
</comment>
<keyword evidence="5 7" id="KW-1133">Transmembrane helix</keyword>
<evidence type="ECO:0000256" key="5">
    <source>
        <dbReference type="ARBA" id="ARBA00022989"/>
    </source>
</evidence>
<dbReference type="AlphaFoldDB" id="A0A381SFY6"/>
<accession>A0A381SFY6</accession>